<dbReference type="AlphaFoldDB" id="A0A8J5CUX5"/>
<name>A0A8J5CUX5_ZINOF</name>
<dbReference type="Proteomes" id="UP000734854">
    <property type="component" value="Unassembled WGS sequence"/>
</dbReference>
<reference evidence="2 3" key="1">
    <citation type="submission" date="2020-08" db="EMBL/GenBank/DDBJ databases">
        <title>Plant Genome Project.</title>
        <authorList>
            <person name="Zhang R.-G."/>
        </authorList>
    </citation>
    <scope>NUCLEOTIDE SEQUENCE [LARGE SCALE GENOMIC DNA]</scope>
    <source>
        <tissue evidence="2">Rhizome</tissue>
    </source>
</reference>
<evidence type="ECO:0000313" key="3">
    <source>
        <dbReference type="Proteomes" id="UP000734854"/>
    </source>
</evidence>
<sequence length="205" mass="23390">MSSKIEMSSETYMAYEMKMTSETKIAFEAEITFETKMTFKTKITSKTEILSRESTIEQRIQDLIPSSWLSRTTCSIGPKKLPFLGMYTAITFKVRATFLETLSILKDLEFNASLLVDYEALLHWVDLRPNVISLDNSLDSQAQRDLVIEMTKKVVVENKILQLQNDLQAETLAKKKLSLEVAEVKKQDGILILELETLKAQLALE</sequence>
<proteinExistence type="predicted"/>
<protein>
    <submittedName>
        <fullName evidence="2">Uncharacterized protein</fullName>
    </submittedName>
</protein>
<keyword evidence="3" id="KW-1185">Reference proteome</keyword>
<feature type="coiled-coil region" evidence="1">
    <location>
        <begin position="160"/>
        <end position="187"/>
    </location>
</feature>
<dbReference type="EMBL" id="JACMSC010000021">
    <property type="protein sequence ID" value="KAG6470691.1"/>
    <property type="molecule type" value="Genomic_DNA"/>
</dbReference>
<accession>A0A8J5CUX5</accession>
<keyword evidence="1" id="KW-0175">Coiled coil</keyword>
<comment type="caution">
    <text evidence="2">The sequence shown here is derived from an EMBL/GenBank/DDBJ whole genome shotgun (WGS) entry which is preliminary data.</text>
</comment>
<evidence type="ECO:0000313" key="2">
    <source>
        <dbReference type="EMBL" id="KAG6470691.1"/>
    </source>
</evidence>
<organism evidence="2 3">
    <name type="scientific">Zingiber officinale</name>
    <name type="common">Ginger</name>
    <name type="synonym">Amomum zingiber</name>
    <dbReference type="NCBI Taxonomy" id="94328"/>
    <lineage>
        <taxon>Eukaryota</taxon>
        <taxon>Viridiplantae</taxon>
        <taxon>Streptophyta</taxon>
        <taxon>Embryophyta</taxon>
        <taxon>Tracheophyta</taxon>
        <taxon>Spermatophyta</taxon>
        <taxon>Magnoliopsida</taxon>
        <taxon>Liliopsida</taxon>
        <taxon>Zingiberales</taxon>
        <taxon>Zingiberaceae</taxon>
        <taxon>Zingiber</taxon>
    </lineage>
</organism>
<gene>
    <name evidence="2" type="ORF">ZIOFF_071768</name>
</gene>
<evidence type="ECO:0000256" key="1">
    <source>
        <dbReference type="SAM" id="Coils"/>
    </source>
</evidence>